<dbReference type="InterPro" id="IPR011990">
    <property type="entry name" value="TPR-like_helical_dom_sf"/>
</dbReference>
<dbReference type="PANTHER" id="PTHR47926:SF352">
    <property type="entry name" value="REPEAT-CONTAINING PROTEIN, PUTATIVE-RELATED"/>
    <property type="match status" value="1"/>
</dbReference>
<dbReference type="PANTHER" id="PTHR47926">
    <property type="entry name" value="PENTATRICOPEPTIDE REPEAT-CONTAINING PROTEIN"/>
    <property type="match status" value="1"/>
</dbReference>
<dbReference type="Pfam" id="PF13041">
    <property type="entry name" value="PPR_2"/>
    <property type="match status" value="2"/>
</dbReference>
<evidence type="ECO:0000313" key="3">
    <source>
        <dbReference type="EMBL" id="KAK2973460.1"/>
    </source>
</evidence>
<comment type="caution">
    <text evidence="3">The sequence shown here is derived from an EMBL/GenBank/DDBJ whole genome shotgun (WGS) entry which is preliminary data.</text>
</comment>
<sequence length="530" mass="59071">MSKITSKCLSILEKCKNMKQLREAHAQAITCGLGKNNFTLSRLLAFCSDPVRGSLPHGLKIFQHIENPTICICNTMIKTCLLKGELTEIIQIYTQMLENGMHPDNYTLPYVLKSCANSQSFYLGSSVHGHCLKLGFSFDIFVGNTLVYMYAGFDKMEDARQVFDEIPCHCVVSWTVLISGYARKGDAYTARLVFDEAPVKDRGIWGSMISGYVQNNCFKEGLHMFRDMQLMGFLPDEAIFVSVLCACAHLGALDIGIWIHRYVERIRLPLSVRLGTALIDMYCKCGKLDIAENVFDEMPRKDTICWNAMISGVAMHGYGERALMLFLDMERDGVQPDDVTFIAILTACSYSGMAYEGLRLLNSMYNTYNIEPKTEHYGCIIDLLSRAGQFEEAKTIVQKMANSSGASEEAIAWRALLSACNDHGQAQLAEVAVERLVQLERHSGAYVLLSNLYSAAGKHDCARRIRKKMKSQGIHKTPGCSSVEINGVIHEFVAGEKMNPRIEDMHTLLAIISIQSGGDICPSFSRVNVC</sequence>
<dbReference type="FunFam" id="1.25.40.10:FF:000348">
    <property type="entry name" value="Pentatricopeptide repeat-containing protein chloroplastic"/>
    <property type="match status" value="1"/>
</dbReference>
<dbReference type="PROSITE" id="PS51375">
    <property type="entry name" value="PPR"/>
    <property type="match status" value="4"/>
</dbReference>
<dbReference type="InterPro" id="IPR002885">
    <property type="entry name" value="PPR_rpt"/>
</dbReference>
<feature type="repeat" description="PPR" evidence="2">
    <location>
        <begin position="271"/>
        <end position="301"/>
    </location>
</feature>
<dbReference type="Gene3D" id="1.25.40.10">
    <property type="entry name" value="Tetratricopeptide repeat domain"/>
    <property type="match status" value="3"/>
</dbReference>
<dbReference type="EMBL" id="JAVXUO010002416">
    <property type="protein sequence ID" value="KAK2973460.1"/>
    <property type="molecule type" value="Genomic_DNA"/>
</dbReference>
<accession>A0AA88R171</accession>
<keyword evidence="1" id="KW-0677">Repeat</keyword>
<organism evidence="3 4">
    <name type="scientific">Escallonia rubra</name>
    <dbReference type="NCBI Taxonomy" id="112253"/>
    <lineage>
        <taxon>Eukaryota</taxon>
        <taxon>Viridiplantae</taxon>
        <taxon>Streptophyta</taxon>
        <taxon>Embryophyta</taxon>
        <taxon>Tracheophyta</taxon>
        <taxon>Spermatophyta</taxon>
        <taxon>Magnoliopsida</taxon>
        <taxon>eudicotyledons</taxon>
        <taxon>Gunneridae</taxon>
        <taxon>Pentapetalae</taxon>
        <taxon>asterids</taxon>
        <taxon>campanulids</taxon>
        <taxon>Escalloniales</taxon>
        <taxon>Escalloniaceae</taxon>
        <taxon>Escallonia</taxon>
    </lineage>
</organism>
<dbReference type="Pfam" id="PF20431">
    <property type="entry name" value="E_motif"/>
    <property type="match status" value="1"/>
</dbReference>
<gene>
    <name evidence="3" type="ORF">RJ640_007961</name>
</gene>
<feature type="repeat" description="PPR" evidence="2">
    <location>
        <begin position="69"/>
        <end position="103"/>
    </location>
</feature>
<evidence type="ECO:0000256" key="1">
    <source>
        <dbReference type="ARBA" id="ARBA00022737"/>
    </source>
</evidence>
<evidence type="ECO:0008006" key="5">
    <source>
        <dbReference type="Google" id="ProtNLM"/>
    </source>
</evidence>
<reference evidence="3" key="1">
    <citation type="submission" date="2022-12" db="EMBL/GenBank/DDBJ databases">
        <title>Draft genome assemblies for two species of Escallonia (Escalloniales).</title>
        <authorList>
            <person name="Chanderbali A."/>
            <person name="Dervinis C."/>
            <person name="Anghel I."/>
            <person name="Soltis D."/>
            <person name="Soltis P."/>
            <person name="Zapata F."/>
        </authorList>
    </citation>
    <scope>NUCLEOTIDE SEQUENCE</scope>
    <source>
        <strain evidence="3">UCBG92.1500</strain>
        <tissue evidence="3">Leaf</tissue>
    </source>
</reference>
<name>A0AA88R171_9ASTE</name>
<dbReference type="FunFam" id="1.25.40.10:FF:000184">
    <property type="entry name" value="Pentatricopeptide repeat-containing protein, chloroplastic"/>
    <property type="match status" value="1"/>
</dbReference>
<feature type="repeat" description="PPR" evidence="2">
    <location>
        <begin position="201"/>
        <end position="235"/>
    </location>
</feature>
<dbReference type="GO" id="GO:0009451">
    <property type="term" value="P:RNA modification"/>
    <property type="evidence" value="ECO:0007669"/>
    <property type="project" value="InterPro"/>
</dbReference>
<dbReference type="AlphaFoldDB" id="A0AA88R171"/>
<dbReference type="Pfam" id="PF01535">
    <property type="entry name" value="PPR"/>
    <property type="match status" value="3"/>
</dbReference>
<evidence type="ECO:0000313" key="4">
    <source>
        <dbReference type="Proteomes" id="UP001187471"/>
    </source>
</evidence>
<dbReference type="GO" id="GO:0003723">
    <property type="term" value="F:RNA binding"/>
    <property type="evidence" value="ECO:0007669"/>
    <property type="project" value="InterPro"/>
</dbReference>
<feature type="repeat" description="PPR" evidence="2">
    <location>
        <begin position="302"/>
        <end position="336"/>
    </location>
</feature>
<dbReference type="Pfam" id="PF12854">
    <property type="entry name" value="PPR_1"/>
    <property type="match status" value="1"/>
</dbReference>
<dbReference type="InterPro" id="IPR046848">
    <property type="entry name" value="E_motif"/>
</dbReference>
<protein>
    <recommendedName>
        <fullName evidence="5">Pentatricopeptide repeat-containing protein</fullName>
    </recommendedName>
</protein>
<dbReference type="Proteomes" id="UP001187471">
    <property type="component" value="Unassembled WGS sequence"/>
</dbReference>
<keyword evidence="4" id="KW-1185">Reference proteome</keyword>
<dbReference type="NCBIfam" id="TIGR00756">
    <property type="entry name" value="PPR"/>
    <property type="match status" value="5"/>
</dbReference>
<proteinExistence type="predicted"/>
<dbReference type="InterPro" id="IPR046960">
    <property type="entry name" value="PPR_At4g14850-like_plant"/>
</dbReference>
<evidence type="ECO:0000256" key="2">
    <source>
        <dbReference type="PROSITE-ProRule" id="PRU00708"/>
    </source>
</evidence>